<organism evidence="1 2">
    <name type="scientific">Rubroshorea leprosula</name>
    <dbReference type="NCBI Taxonomy" id="152421"/>
    <lineage>
        <taxon>Eukaryota</taxon>
        <taxon>Viridiplantae</taxon>
        <taxon>Streptophyta</taxon>
        <taxon>Embryophyta</taxon>
        <taxon>Tracheophyta</taxon>
        <taxon>Spermatophyta</taxon>
        <taxon>Magnoliopsida</taxon>
        <taxon>eudicotyledons</taxon>
        <taxon>Gunneridae</taxon>
        <taxon>Pentapetalae</taxon>
        <taxon>rosids</taxon>
        <taxon>malvids</taxon>
        <taxon>Malvales</taxon>
        <taxon>Dipterocarpaceae</taxon>
        <taxon>Rubroshorea</taxon>
    </lineage>
</organism>
<dbReference type="EMBL" id="BPVZ01000002">
    <property type="protein sequence ID" value="GKU88400.1"/>
    <property type="molecule type" value="Genomic_DNA"/>
</dbReference>
<evidence type="ECO:0000313" key="1">
    <source>
        <dbReference type="EMBL" id="GKU88400.1"/>
    </source>
</evidence>
<dbReference type="Proteomes" id="UP001054252">
    <property type="component" value="Unassembled WGS sequence"/>
</dbReference>
<accession>A0AAV5HNW3</accession>
<name>A0AAV5HNW3_9ROSI</name>
<sequence>MSDWGEGEVETAIKVQALIENKELSSIFYLRLFFFKSACSQLSSSDYHHCTSNSLSSR</sequence>
<proteinExistence type="predicted"/>
<dbReference type="AlphaFoldDB" id="A0AAV5HNW3"/>
<keyword evidence="2" id="KW-1185">Reference proteome</keyword>
<gene>
    <name evidence="1" type="ORF">SLEP1_g2669</name>
</gene>
<protein>
    <submittedName>
        <fullName evidence="1">Uncharacterized protein</fullName>
    </submittedName>
</protein>
<comment type="caution">
    <text evidence="1">The sequence shown here is derived from an EMBL/GenBank/DDBJ whole genome shotgun (WGS) entry which is preliminary data.</text>
</comment>
<reference evidence="1 2" key="1">
    <citation type="journal article" date="2021" name="Commun. Biol.">
        <title>The genome of Shorea leprosula (Dipterocarpaceae) highlights the ecological relevance of drought in aseasonal tropical rainforests.</title>
        <authorList>
            <person name="Ng K.K.S."/>
            <person name="Kobayashi M.J."/>
            <person name="Fawcett J.A."/>
            <person name="Hatakeyama M."/>
            <person name="Paape T."/>
            <person name="Ng C.H."/>
            <person name="Ang C.C."/>
            <person name="Tnah L.H."/>
            <person name="Lee C.T."/>
            <person name="Nishiyama T."/>
            <person name="Sese J."/>
            <person name="O'Brien M.J."/>
            <person name="Copetti D."/>
            <person name="Mohd Noor M.I."/>
            <person name="Ong R.C."/>
            <person name="Putra M."/>
            <person name="Sireger I.Z."/>
            <person name="Indrioko S."/>
            <person name="Kosugi Y."/>
            <person name="Izuno A."/>
            <person name="Isagi Y."/>
            <person name="Lee S.L."/>
            <person name="Shimizu K.K."/>
        </authorList>
    </citation>
    <scope>NUCLEOTIDE SEQUENCE [LARGE SCALE GENOMIC DNA]</scope>
    <source>
        <strain evidence="1">214</strain>
    </source>
</reference>
<evidence type="ECO:0000313" key="2">
    <source>
        <dbReference type="Proteomes" id="UP001054252"/>
    </source>
</evidence>